<feature type="compositionally biased region" description="Low complexity" evidence="1">
    <location>
        <begin position="85"/>
        <end position="107"/>
    </location>
</feature>
<dbReference type="AlphaFoldDB" id="A0A1H6BPH1"/>
<feature type="region of interest" description="Disordered" evidence="1">
    <location>
        <begin position="85"/>
        <end position="141"/>
    </location>
</feature>
<dbReference type="RefSeq" id="WP_160145055.1">
    <property type="nucleotide sequence ID" value="NZ_FNVU01000007.1"/>
</dbReference>
<accession>A0A1H6BPH1</accession>
<proteinExistence type="predicted"/>
<keyword evidence="3" id="KW-0804">Transcription</keyword>
<feature type="compositionally biased region" description="Low complexity" evidence="1">
    <location>
        <begin position="27"/>
        <end position="68"/>
    </location>
</feature>
<dbReference type="GO" id="GO:0000428">
    <property type="term" value="C:DNA-directed RNA polymerase complex"/>
    <property type="evidence" value="ECO:0007669"/>
    <property type="project" value="UniProtKB-KW"/>
</dbReference>
<keyword evidence="2" id="KW-0812">Transmembrane</keyword>
<sequence length="385" mass="38868">MSSRRRSRKRSTAGGTARTPRPPRAPRTPGASGSPAAPTALADPAGARPAAPSAAGHAPATAGHPRTTAAPGAATLVAATAPTSIGAPTRTATEAPAPAAPDATTAPSPAPAPAPADATAAPAPAPARTPPPALALGLPDDATPENAFDALYTHAAGPLLHQVELLTGDTVRARQSVAHAFDLAWQRWEEVAQDSDPVGWVRATAYEHALAPWQRWVPSWAGGHRPRPRIPADPLAAALLTLPPVRRKAVLLHDGLGLDLPATAAEAEAGEEAAAARIAGAREALTEAVPDLSAEALPVRLGALLDGGAGTEPEPPDRPEGVRDASRRGARRRTFGAYALTAAIAVATTAAVILTPAHQSSRRPVRPGPAATVHAPARTGGQGSP</sequence>
<keyword evidence="3" id="KW-0240">DNA-directed RNA polymerase</keyword>
<feature type="compositionally biased region" description="Pro residues" evidence="1">
    <location>
        <begin position="123"/>
        <end position="133"/>
    </location>
</feature>
<keyword evidence="2" id="KW-1133">Transmembrane helix</keyword>
<feature type="region of interest" description="Disordered" evidence="1">
    <location>
        <begin position="357"/>
        <end position="385"/>
    </location>
</feature>
<dbReference type="EMBL" id="FNVU01000007">
    <property type="protein sequence ID" value="SEG62532.1"/>
    <property type="molecule type" value="Genomic_DNA"/>
</dbReference>
<keyword evidence="4" id="KW-1185">Reference proteome</keyword>
<keyword evidence="2" id="KW-0472">Membrane</keyword>
<feature type="region of interest" description="Disordered" evidence="1">
    <location>
        <begin position="1"/>
        <end position="68"/>
    </location>
</feature>
<dbReference type="Proteomes" id="UP000236754">
    <property type="component" value="Unassembled WGS sequence"/>
</dbReference>
<feature type="compositionally biased region" description="Basic residues" evidence="1">
    <location>
        <begin position="1"/>
        <end position="11"/>
    </location>
</feature>
<feature type="transmembrane region" description="Helical" evidence="2">
    <location>
        <begin position="335"/>
        <end position="354"/>
    </location>
</feature>
<reference evidence="3 4" key="1">
    <citation type="submission" date="2016-10" db="EMBL/GenBank/DDBJ databases">
        <authorList>
            <person name="de Groot N.N."/>
        </authorList>
    </citation>
    <scope>NUCLEOTIDE SEQUENCE [LARGE SCALE GENOMIC DNA]</scope>
    <source>
        <strain evidence="3 4">CGMCC 4.2023</strain>
    </source>
</reference>
<evidence type="ECO:0000313" key="4">
    <source>
        <dbReference type="Proteomes" id="UP000236754"/>
    </source>
</evidence>
<gene>
    <name evidence="3" type="ORF">SAMN05216223_10789</name>
</gene>
<feature type="compositionally biased region" description="Basic and acidic residues" evidence="1">
    <location>
        <begin position="315"/>
        <end position="327"/>
    </location>
</feature>
<evidence type="ECO:0000313" key="3">
    <source>
        <dbReference type="EMBL" id="SEG62532.1"/>
    </source>
</evidence>
<protein>
    <submittedName>
        <fullName evidence="3">DNA-directed RNA polymerase specialized sigma subunit, sigma24 family</fullName>
    </submittedName>
</protein>
<feature type="region of interest" description="Disordered" evidence="1">
    <location>
        <begin position="305"/>
        <end position="329"/>
    </location>
</feature>
<name>A0A1H6BPH1_9ACTN</name>
<evidence type="ECO:0000256" key="1">
    <source>
        <dbReference type="SAM" id="MobiDB-lite"/>
    </source>
</evidence>
<dbReference type="OrthoDB" id="3869980at2"/>
<evidence type="ECO:0000256" key="2">
    <source>
        <dbReference type="SAM" id="Phobius"/>
    </source>
</evidence>
<organism evidence="3 4">
    <name type="scientific">Actinacidiphila yanglinensis</name>
    <dbReference type="NCBI Taxonomy" id="310779"/>
    <lineage>
        <taxon>Bacteria</taxon>
        <taxon>Bacillati</taxon>
        <taxon>Actinomycetota</taxon>
        <taxon>Actinomycetes</taxon>
        <taxon>Kitasatosporales</taxon>
        <taxon>Streptomycetaceae</taxon>
        <taxon>Actinacidiphila</taxon>
    </lineage>
</organism>